<name>A0ABS1D5T7_9PROT</name>
<dbReference type="Gene3D" id="3.40.190.10">
    <property type="entry name" value="Periplasmic binding protein-like II"/>
    <property type="match status" value="1"/>
</dbReference>
<protein>
    <recommendedName>
        <fullName evidence="5">Tripartite tricarboxylate transporter substrate binding protein</fullName>
    </recommendedName>
</protein>
<feature type="compositionally biased region" description="Low complexity" evidence="2">
    <location>
        <begin position="85"/>
        <end position="102"/>
    </location>
</feature>
<evidence type="ECO:0008006" key="5">
    <source>
        <dbReference type="Google" id="ProtNLM"/>
    </source>
</evidence>
<reference evidence="3 4" key="1">
    <citation type="journal article" date="2020" name="Microorganisms">
        <title>Osmotic Adaptation and Compatible Solute Biosynthesis of Phototrophic Bacteria as Revealed from Genome Analyses.</title>
        <authorList>
            <person name="Imhoff J.F."/>
            <person name="Rahn T."/>
            <person name="Kunzel S."/>
            <person name="Keller A."/>
            <person name="Neulinger S.C."/>
        </authorList>
    </citation>
    <scope>NUCLEOTIDE SEQUENCE [LARGE SCALE GENOMIC DNA]</scope>
    <source>
        <strain evidence="3 4">DSM 15382</strain>
    </source>
</reference>
<proteinExistence type="inferred from homology"/>
<keyword evidence="4" id="KW-1185">Reference proteome</keyword>
<dbReference type="SUPFAM" id="SSF53850">
    <property type="entry name" value="Periplasmic binding protein-like II"/>
    <property type="match status" value="1"/>
</dbReference>
<comment type="caution">
    <text evidence="3">The sequence shown here is derived from an EMBL/GenBank/DDBJ whole genome shotgun (WGS) entry which is preliminary data.</text>
</comment>
<comment type="similarity">
    <text evidence="1">Belongs to the UPF0065 (bug) family.</text>
</comment>
<dbReference type="CDD" id="cd07012">
    <property type="entry name" value="PBP2_Bug_TTT"/>
    <property type="match status" value="1"/>
</dbReference>
<organism evidence="3 4">
    <name type="scientific">Paracraurococcus ruber</name>
    <dbReference type="NCBI Taxonomy" id="77675"/>
    <lineage>
        <taxon>Bacteria</taxon>
        <taxon>Pseudomonadati</taxon>
        <taxon>Pseudomonadota</taxon>
        <taxon>Alphaproteobacteria</taxon>
        <taxon>Acetobacterales</taxon>
        <taxon>Roseomonadaceae</taxon>
        <taxon>Paracraurococcus</taxon>
    </lineage>
</organism>
<evidence type="ECO:0000313" key="3">
    <source>
        <dbReference type="EMBL" id="MBK1662250.1"/>
    </source>
</evidence>
<gene>
    <name evidence="3" type="ORF">CKO45_29120</name>
</gene>
<evidence type="ECO:0000256" key="1">
    <source>
        <dbReference type="ARBA" id="ARBA00006987"/>
    </source>
</evidence>
<dbReference type="InterPro" id="IPR005064">
    <property type="entry name" value="BUG"/>
</dbReference>
<dbReference type="Proteomes" id="UP000697995">
    <property type="component" value="Unassembled WGS sequence"/>
</dbReference>
<feature type="region of interest" description="Disordered" evidence="2">
    <location>
        <begin position="52"/>
        <end position="102"/>
    </location>
</feature>
<sequence length="428" mass="44661">MAPMVARLGSRRLKPSVYFSSTAQTTSKPPAIASQIHAMRPSPGLVLPRPAGGVQGGRKRGAAGMASDNPGTLPRGPARIRRSHPAPARPTLPARTGTLGRGQAMRRLARRALLAAPMLLPGLRAAAQGFPARSLTWIVPFAAGGITDTSARTLAQRMGQVLGQSVVVENRPGAGGTIGAEAVARSAPDGYTFLYGSQGPMASAPAMFPGLRYDPQRDLAPVHGLGASPHLIVCAPSRPWHSLADLVAAARARPDGLTYASVGVGTSPHLAAETLLQATGARMVHAPYANGTQGLNDVIAGRVDAMWDYPLTSLGHVREGRLRALAVTDGQRVRLAPEVPTVAEAGFAAAESVPWAGLFVAARTPDAVIARLSAALREAMGDPKVQEFFDGTATVLWPEMGPQELRAFLAAEIPRIARLIERSGARPG</sequence>
<dbReference type="PANTHER" id="PTHR42928">
    <property type="entry name" value="TRICARBOXYLATE-BINDING PROTEIN"/>
    <property type="match status" value="1"/>
</dbReference>
<dbReference type="PANTHER" id="PTHR42928:SF5">
    <property type="entry name" value="BLR1237 PROTEIN"/>
    <property type="match status" value="1"/>
</dbReference>
<evidence type="ECO:0000313" key="4">
    <source>
        <dbReference type="Proteomes" id="UP000697995"/>
    </source>
</evidence>
<evidence type="ECO:0000256" key="2">
    <source>
        <dbReference type="SAM" id="MobiDB-lite"/>
    </source>
</evidence>
<dbReference type="EMBL" id="NRSG01000494">
    <property type="protein sequence ID" value="MBK1662250.1"/>
    <property type="molecule type" value="Genomic_DNA"/>
</dbReference>
<dbReference type="Gene3D" id="3.40.190.150">
    <property type="entry name" value="Bordetella uptake gene, domain 1"/>
    <property type="match status" value="1"/>
</dbReference>
<accession>A0ABS1D5T7</accession>
<dbReference type="Pfam" id="PF03401">
    <property type="entry name" value="TctC"/>
    <property type="match status" value="1"/>
</dbReference>
<dbReference type="InterPro" id="IPR042100">
    <property type="entry name" value="Bug_dom1"/>
</dbReference>